<keyword evidence="2 3" id="KW-0175">Coiled coil</keyword>
<evidence type="ECO:0000313" key="4">
    <source>
        <dbReference type="Proteomes" id="UP000504607"/>
    </source>
</evidence>
<evidence type="ECO:0000256" key="1">
    <source>
        <dbReference type="ARBA" id="ARBA00005485"/>
    </source>
</evidence>
<dbReference type="PANTHER" id="PTHR32054">
    <property type="entry name" value="HEAVY CHAIN, PUTATIVE, EXPRESSED-RELATED-RELATED"/>
    <property type="match status" value="1"/>
</dbReference>
<dbReference type="GO" id="GO:0005829">
    <property type="term" value="C:cytosol"/>
    <property type="evidence" value="ECO:0007669"/>
    <property type="project" value="TreeGrafter"/>
</dbReference>
<accession>A0A6I9R8N9</accession>
<feature type="coiled-coil region" evidence="3">
    <location>
        <begin position="258"/>
        <end position="299"/>
    </location>
</feature>
<evidence type="ECO:0000256" key="2">
    <source>
        <dbReference type="ARBA" id="ARBA00023054"/>
    </source>
</evidence>
<name>A0A6I9R8N9_ELAGV</name>
<dbReference type="InterPro" id="IPR008545">
    <property type="entry name" value="Web"/>
</dbReference>
<dbReference type="Proteomes" id="UP000504607">
    <property type="component" value="Chromosome 5"/>
</dbReference>
<proteinExistence type="inferred from homology"/>
<dbReference type="GO" id="GO:0009903">
    <property type="term" value="P:chloroplast avoidance movement"/>
    <property type="evidence" value="ECO:0007669"/>
    <property type="project" value="TreeGrafter"/>
</dbReference>
<dbReference type="PANTHER" id="PTHR32054:SF4">
    <property type="entry name" value="OS07G0677900 PROTEIN"/>
    <property type="match status" value="1"/>
</dbReference>
<gene>
    <name evidence="5" type="primary">LOC105045946</name>
</gene>
<dbReference type="RefSeq" id="XP_010922695.1">
    <property type="nucleotide sequence ID" value="XM_010924393.2"/>
</dbReference>
<evidence type="ECO:0000256" key="3">
    <source>
        <dbReference type="SAM" id="Coils"/>
    </source>
</evidence>
<dbReference type="InParanoid" id="A0A6I9R8N9"/>
<dbReference type="GeneID" id="105045946"/>
<dbReference type="Pfam" id="PF05701">
    <property type="entry name" value="WEMBL"/>
    <property type="match status" value="2"/>
</dbReference>
<sequence length="573" mass="64554">MEVVSSAAPPETLDCSSSGAAAAVATEATGVRRWEVDTSTPFGSVREAVDRFGRRAPWKPQLGPVILPPEDLELMKVEEQTVKLEMDLIVKERETFNVLKELEMTKRIVDGLKLRLQKEASEATKIPDKYSDSIKVHPLQDTEEKWPIYSENLVDSVGQNIGTKQSPGLILMKLKQAKFNLNRTTSGFAGTRSSIEKLKREIREEKHLLEKTRERLNSNTDKVSCLEEDLNKTVKALQLFKDAKNKHCEKPSDTLSRIKELSSEKEKFKRMTEAAKSEISGLTAEIEQTKSRIKTAEVRGLVARKMEEAAKSAEAVILKEVKTLTDSKHSAVLLQNSSEVTVPVEEYAMLIRKAKEADQNSRMKIEAAMLEVEGAKQSKLELLEKVDEALADVETSRKALEDALRREEAANREKLAVEEVFRRWRSEHGQKRRSVINSTKFKNYSSTPYRRGSQLLDVNGLSLVTGGSRSVLGPTLSIGQILSRKLMGPEDFEMHVTEKFKGKTKVSLGQILSKKHDFLSSPRIDDGIACKNFSTKRRKFGFAGFSLLLVKKNKNKKKKQAWNPQLSYNVEHK</sequence>
<feature type="coiled-coil region" evidence="3">
    <location>
        <begin position="195"/>
        <end position="229"/>
    </location>
</feature>
<dbReference type="GO" id="GO:0009904">
    <property type="term" value="P:chloroplast accumulation movement"/>
    <property type="evidence" value="ECO:0007669"/>
    <property type="project" value="TreeGrafter"/>
</dbReference>
<feature type="coiled-coil region" evidence="3">
    <location>
        <begin position="365"/>
        <end position="420"/>
    </location>
</feature>
<dbReference type="OrthoDB" id="649232at2759"/>
<keyword evidence="4" id="KW-1185">Reference proteome</keyword>
<reference evidence="5" key="1">
    <citation type="submission" date="2025-08" db="UniProtKB">
        <authorList>
            <consortium name="RefSeq"/>
        </authorList>
    </citation>
    <scope>IDENTIFICATION</scope>
</reference>
<dbReference type="FunCoup" id="A0A6I9R8N9">
    <property type="interactions" value="94"/>
</dbReference>
<dbReference type="AlphaFoldDB" id="A0A6I9R8N9"/>
<evidence type="ECO:0000313" key="5">
    <source>
        <dbReference type="RefSeq" id="XP_010922695.1"/>
    </source>
</evidence>
<organism evidence="4 5">
    <name type="scientific">Elaeis guineensis var. tenera</name>
    <name type="common">Oil palm</name>
    <dbReference type="NCBI Taxonomy" id="51953"/>
    <lineage>
        <taxon>Eukaryota</taxon>
        <taxon>Viridiplantae</taxon>
        <taxon>Streptophyta</taxon>
        <taxon>Embryophyta</taxon>
        <taxon>Tracheophyta</taxon>
        <taxon>Spermatophyta</taxon>
        <taxon>Magnoliopsida</taxon>
        <taxon>Liliopsida</taxon>
        <taxon>Arecaceae</taxon>
        <taxon>Arecoideae</taxon>
        <taxon>Cocoseae</taxon>
        <taxon>Elaeidinae</taxon>
        <taxon>Elaeis</taxon>
    </lineage>
</organism>
<dbReference type="KEGG" id="egu:105045946"/>
<protein>
    <submittedName>
        <fullName evidence="5">WEB family protein At2g38370</fullName>
    </submittedName>
</protein>
<comment type="similarity">
    <text evidence="1">Belongs to the WEB family.</text>
</comment>